<dbReference type="Proteomes" id="UP000324176">
    <property type="component" value="Unassembled WGS sequence"/>
</dbReference>
<evidence type="ECO:0000256" key="1">
    <source>
        <dbReference type="SAM" id="MobiDB-lite"/>
    </source>
</evidence>
<dbReference type="AlphaFoldDB" id="A0A0F7KHE3"/>
<organism evidence="2 4">
    <name type="scientific">Nitrosomonas communis</name>
    <dbReference type="NCBI Taxonomy" id="44574"/>
    <lineage>
        <taxon>Bacteria</taxon>
        <taxon>Pseudomonadati</taxon>
        <taxon>Pseudomonadota</taxon>
        <taxon>Betaproteobacteria</taxon>
        <taxon>Nitrosomonadales</taxon>
        <taxon>Nitrosomonadaceae</taxon>
        <taxon>Nitrosomonas</taxon>
    </lineage>
</organism>
<evidence type="ECO:0000313" key="2">
    <source>
        <dbReference type="EMBL" id="AKH38277.1"/>
    </source>
</evidence>
<feature type="compositionally biased region" description="Polar residues" evidence="1">
    <location>
        <begin position="1"/>
        <end position="13"/>
    </location>
</feature>
<dbReference type="Proteomes" id="UP000034156">
    <property type="component" value="Chromosome"/>
</dbReference>
<evidence type="ECO:0000313" key="5">
    <source>
        <dbReference type="Proteomes" id="UP000324176"/>
    </source>
</evidence>
<feature type="compositionally biased region" description="Basic and acidic residues" evidence="1">
    <location>
        <begin position="14"/>
        <end position="26"/>
    </location>
</feature>
<feature type="region of interest" description="Disordered" evidence="1">
    <location>
        <begin position="1"/>
        <end position="109"/>
    </location>
</feature>
<feature type="compositionally biased region" description="Basic and acidic residues" evidence="1">
    <location>
        <begin position="33"/>
        <end position="49"/>
    </location>
</feature>
<feature type="compositionally biased region" description="Basic and acidic residues" evidence="1">
    <location>
        <begin position="63"/>
        <end position="87"/>
    </location>
</feature>
<reference evidence="3 5" key="3">
    <citation type="submission" date="2019-07" db="EMBL/GenBank/DDBJ databases">
        <title>Active sludge and wastewater microbial communities from Klosterneuburg, Austria.</title>
        <authorList>
            <person name="Wagner M."/>
        </authorList>
    </citation>
    <scope>NUCLEOTIDE SEQUENCE [LARGE SCALE GENOMIC DNA]</scope>
    <source>
        <strain evidence="3 5">Nm2</strain>
    </source>
</reference>
<reference evidence="2 4" key="2">
    <citation type="journal article" date="2016" name="Genome Announc.">
        <title>Genome Sequence of Nitrosomonas communis Strain Nm2, a Mesophilic Ammonia-Oxidizing Bacterium Isolated from Mediterranean Soil.</title>
        <authorList>
            <person name="Kozlowski J.A."/>
            <person name="Kits K.D."/>
            <person name="Stein L.Y."/>
        </authorList>
    </citation>
    <scope>NUCLEOTIDE SEQUENCE [LARGE SCALE GENOMIC DNA]</scope>
    <source>
        <strain evidence="2 4">Nm2</strain>
    </source>
</reference>
<dbReference type="EMBL" id="VNHT01000059">
    <property type="protein sequence ID" value="TYP80443.1"/>
    <property type="molecule type" value="Genomic_DNA"/>
</dbReference>
<reference evidence="4" key="1">
    <citation type="submission" date="2015-05" db="EMBL/GenBank/DDBJ databases">
        <title>Draft genome of Nitrosomonas communis strain Nm2.</title>
        <authorList>
            <person name="Kozlowski J.A."/>
            <person name="Kits K.D."/>
            <person name="Stein L.Y."/>
        </authorList>
    </citation>
    <scope>NUCLEOTIDE SEQUENCE [LARGE SCALE GENOMIC DNA]</scope>
    <source>
        <strain evidence="4">Nm2</strain>
    </source>
</reference>
<dbReference type="KEGG" id="nco:AAW31_11490"/>
<proteinExistence type="predicted"/>
<name>A0A0F7KHE3_9PROT</name>
<sequence length="109" mass="11845">MITPTKTSSNLPSKSDETGTKEEKIDLSNPAPENDKTESDMMLPHERDQTPAAAGTMGAGNEQSREVIKQAYDDTKEGLKDTDHRGIPSDIDASDPASQSLTDDIRKNK</sequence>
<dbReference type="OrthoDB" id="8564817at2"/>
<evidence type="ECO:0000313" key="3">
    <source>
        <dbReference type="EMBL" id="TYP80443.1"/>
    </source>
</evidence>
<accession>A0A0F7KHE3</accession>
<gene>
    <name evidence="2" type="ORF">AAW31_11490</name>
    <name evidence="3" type="ORF">BCL69_105919</name>
</gene>
<dbReference type="RefSeq" id="WP_046850332.1">
    <property type="nucleotide sequence ID" value="NZ_CBDIPD010000157.1"/>
</dbReference>
<dbReference type="EMBL" id="CP011451">
    <property type="protein sequence ID" value="AKH38277.1"/>
    <property type="molecule type" value="Genomic_DNA"/>
</dbReference>
<keyword evidence="4" id="KW-1185">Reference proteome</keyword>
<evidence type="ECO:0000313" key="4">
    <source>
        <dbReference type="Proteomes" id="UP000034156"/>
    </source>
</evidence>
<protein>
    <submittedName>
        <fullName evidence="2">Uncharacterized protein</fullName>
    </submittedName>
</protein>
<dbReference type="PATRIC" id="fig|44574.3.peg.2798"/>